<feature type="compositionally biased region" description="Basic and acidic residues" evidence="1">
    <location>
        <begin position="113"/>
        <end position="124"/>
    </location>
</feature>
<dbReference type="AlphaFoldDB" id="A0A7S4SPR6"/>
<gene>
    <name evidence="2" type="ORF">AMON00008_LOCUS53854</name>
</gene>
<feature type="compositionally biased region" description="Low complexity" evidence="1">
    <location>
        <begin position="125"/>
        <end position="134"/>
    </location>
</feature>
<sequence length="315" mass="34084">MPGDGRPRPRSAPPAERGAKAMRPGLNASPSSAMHGSVEADSTPPAPPPAPLAATASPGAGHGVRTAALDLSSTMHVLGDVQKNMARSEQIDVLTWRMDAQEQQLQQQRRGHMTLESRVSRLEKSGSSASSGTSQAEIDPCKLEVRGFLWGTPKDKIAELVDLVLTTIPPQLNGPRNWQGCVHVVTPFVTGPMATLRFTAAELANSFLEGGRSAHGGYGCYYEQGGHKIFASTQRTQAQTKRSRVLYRCVDVLKDMADENLVHLDIVAVTFSYNGIKVASWRRQSESLEWKERGLADAGLVQHLAPLTEEELDAE</sequence>
<proteinExistence type="predicted"/>
<dbReference type="EMBL" id="HBNR01075785">
    <property type="protein sequence ID" value="CAE4652162.1"/>
    <property type="molecule type" value="Transcribed_RNA"/>
</dbReference>
<accession>A0A7S4SPR6</accession>
<protein>
    <submittedName>
        <fullName evidence="2">Uncharacterized protein</fullName>
    </submittedName>
</protein>
<evidence type="ECO:0000313" key="2">
    <source>
        <dbReference type="EMBL" id="CAE4652162.1"/>
    </source>
</evidence>
<organism evidence="2">
    <name type="scientific">Alexandrium monilatum</name>
    <dbReference type="NCBI Taxonomy" id="311494"/>
    <lineage>
        <taxon>Eukaryota</taxon>
        <taxon>Sar</taxon>
        <taxon>Alveolata</taxon>
        <taxon>Dinophyceae</taxon>
        <taxon>Gonyaulacales</taxon>
        <taxon>Pyrocystaceae</taxon>
        <taxon>Alexandrium</taxon>
    </lineage>
</organism>
<name>A0A7S4SPR6_9DINO</name>
<reference evidence="2" key="1">
    <citation type="submission" date="2021-01" db="EMBL/GenBank/DDBJ databases">
        <authorList>
            <person name="Corre E."/>
            <person name="Pelletier E."/>
            <person name="Niang G."/>
            <person name="Scheremetjew M."/>
            <person name="Finn R."/>
            <person name="Kale V."/>
            <person name="Holt S."/>
            <person name="Cochrane G."/>
            <person name="Meng A."/>
            <person name="Brown T."/>
            <person name="Cohen L."/>
        </authorList>
    </citation>
    <scope>NUCLEOTIDE SEQUENCE</scope>
    <source>
        <strain evidence="2">CCMP3105</strain>
    </source>
</reference>
<evidence type="ECO:0000256" key="1">
    <source>
        <dbReference type="SAM" id="MobiDB-lite"/>
    </source>
</evidence>
<feature type="region of interest" description="Disordered" evidence="1">
    <location>
        <begin position="1"/>
        <end position="64"/>
    </location>
</feature>
<feature type="region of interest" description="Disordered" evidence="1">
    <location>
        <begin position="104"/>
        <end position="136"/>
    </location>
</feature>